<name>A0A8T1U2H0_9STRA</name>
<gene>
    <name evidence="1" type="ORF">JG687_00012270</name>
</gene>
<protein>
    <submittedName>
        <fullName evidence="1">Uncharacterized protein</fullName>
    </submittedName>
</protein>
<organism evidence="1 2">
    <name type="scientific">Phytophthora cactorum</name>
    <dbReference type="NCBI Taxonomy" id="29920"/>
    <lineage>
        <taxon>Eukaryota</taxon>
        <taxon>Sar</taxon>
        <taxon>Stramenopiles</taxon>
        <taxon>Oomycota</taxon>
        <taxon>Peronosporomycetes</taxon>
        <taxon>Peronosporales</taxon>
        <taxon>Peronosporaceae</taxon>
        <taxon>Phytophthora</taxon>
    </lineage>
</organism>
<evidence type="ECO:0000313" key="2">
    <source>
        <dbReference type="Proteomes" id="UP000688947"/>
    </source>
</evidence>
<dbReference type="EMBL" id="JAENGZ010000808">
    <property type="protein sequence ID" value="KAG6953663.1"/>
    <property type="molecule type" value="Genomic_DNA"/>
</dbReference>
<comment type="caution">
    <text evidence="1">The sequence shown here is derived from an EMBL/GenBank/DDBJ whole genome shotgun (WGS) entry which is preliminary data.</text>
</comment>
<proteinExistence type="predicted"/>
<reference evidence="1" key="1">
    <citation type="submission" date="2021-01" db="EMBL/GenBank/DDBJ databases">
        <title>Phytophthora aleatoria, a newly-described species from Pinus radiata is distinct from Phytophthora cactorum isolates based on comparative genomics.</title>
        <authorList>
            <person name="Mcdougal R."/>
            <person name="Panda P."/>
            <person name="Williams N."/>
            <person name="Studholme D.J."/>
        </authorList>
    </citation>
    <scope>NUCLEOTIDE SEQUENCE</scope>
    <source>
        <strain evidence="1">NZFS 3830</strain>
    </source>
</reference>
<sequence>MEYDVYNIAINEFGYSLKKAVKYGYRYELYLKNLSRYSSVMMGCVIERVLSANKFK</sequence>
<dbReference type="AlphaFoldDB" id="A0A8T1U2H0"/>
<dbReference type="Proteomes" id="UP000688947">
    <property type="component" value="Unassembled WGS sequence"/>
</dbReference>
<accession>A0A8T1U2H0</accession>
<evidence type="ECO:0000313" key="1">
    <source>
        <dbReference type="EMBL" id="KAG6953663.1"/>
    </source>
</evidence>